<evidence type="ECO:0000256" key="1">
    <source>
        <dbReference type="SAM" id="Phobius"/>
    </source>
</evidence>
<keyword evidence="1" id="KW-1133">Transmembrane helix</keyword>
<keyword evidence="3" id="KW-1185">Reference proteome</keyword>
<dbReference type="Proteomes" id="UP000324222">
    <property type="component" value="Unassembled WGS sequence"/>
</dbReference>
<name>A0A5B7H5U7_PORTR</name>
<protein>
    <submittedName>
        <fullName evidence="2">Uncharacterized protein</fullName>
    </submittedName>
</protein>
<feature type="transmembrane region" description="Helical" evidence="1">
    <location>
        <begin position="6"/>
        <end position="26"/>
    </location>
</feature>
<evidence type="ECO:0000313" key="3">
    <source>
        <dbReference type="Proteomes" id="UP000324222"/>
    </source>
</evidence>
<proteinExistence type="predicted"/>
<dbReference type="EMBL" id="VSRR010023193">
    <property type="protein sequence ID" value="MPC65306.1"/>
    <property type="molecule type" value="Genomic_DNA"/>
</dbReference>
<reference evidence="2 3" key="1">
    <citation type="submission" date="2019-05" db="EMBL/GenBank/DDBJ databases">
        <title>Another draft genome of Portunus trituberculatus and its Hox gene families provides insights of decapod evolution.</title>
        <authorList>
            <person name="Jeong J.-H."/>
            <person name="Song I."/>
            <person name="Kim S."/>
            <person name="Choi T."/>
            <person name="Kim D."/>
            <person name="Ryu S."/>
            <person name="Kim W."/>
        </authorList>
    </citation>
    <scope>NUCLEOTIDE SEQUENCE [LARGE SCALE GENOMIC DNA]</scope>
    <source>
        <tissue evidence="2">Muscle</tissue>
    </source>
</reference>
<accession>A0A5B7H5U7</accession>
<sequence length="60" mass="7194">MELKYVQNGLFWCIPAFYALILRNAGKTHYLSKELKYVKNGVFLRFMQQNSEFQQNTIFI</sequence>
<organism evidence="2 3">
    <name type="scientific">Portunus trituberculatus</name>
    <name type="common">Swimming crab</name>
    <name type="synonym">Neptunus trituberculatus</name>
    <dbReference type="NCBI Taxonomy" id="210409"/>
    <lineage>
        <taxon>Eukaryota</taxon>
        <taxon>Metazoa</taxon>
        <taxon>Ecdysozoa</taxon>
        <taxon>Arthropoda</taxon>
        <taxon>Crustacea</taxon>
        <taxon>Multicrustacea</taxon>
        <taxon>Malacostraca</taxon>
        <taxon>Eumalacostraca</taxon>
        <taxon>Eucarida</taxon>
        <taxon>Decapoda</taxon>
        <taxon>Pleocyemata</taxon>
        <taxon>Brachyura</taxon>
        <taxon>Eubrachyura</taxon>
        <taxon>Portunoidea</taxon>
        <taxon>Portunidae</taxon>
        <taxon>Portuninae</taxon>
        <taxon>Portunus</taxon>
    </lineage>
</organism>
<keyword evidence="1" id="KW-0812">Transmembrane</keyword>
<comment type="caution">
    <text evidence="2">The sequence shown here is derived from an EMBL/GenBank/DDBJ whole genome shotgun (WGS) entry which is preliminary data.</text>
</comment>
<keyword evidence="1" id="KW-0472">Membrane</keyword>
<evidence type="ECO:0000313" key="2">
    <source>
        <dbReference type="EMBL" id="MPC65306.1"/>
    </source>
</evidence>
<gene>
    <name evidence="2" type="ORF">E2C01_059439</name>
</gene>
<dbReference type="AlphaFoldDB" id="A0A5B7H5U7"/>